<organism evidence="3 4">
    <name type="scientific">Pullulanibacillus camelliae</name>
    <dbReference type="NCBI Taxonomy" id="1707096"/>
    <lineage>
        <taxon>Bacteria</taxon>
        <taxon>Bacillati</taxon>
        <taxon>Bacillota</taxon>
        <taxon>Bacilli</taxon>
        <taxon>Bacillales</taxon>
        <taxon>Sporolactobacillaceae</taxon>
        <taxon>Pullulanibacillus</taxon>
    </lineage>
</organism>
<dbReference type="EMBL" id="BMIR01000007">
    <property type="protein sequence ID" value="GGE40659.1"/>
    <property type="molecule type" value="Genomic_DNA"/>
</dbReference>
<dbReference type="SUPFAM" id="SSF50475">
    <property type="entry name" value="FMN-binding split barrel"/>
    <property type="match status" value="1"/>
</dbReference>
<accession>A0A8J2YDQ3</accession>
<gene>
    <name evidence="3" type="ORF">GCM10011391_19300</name>
</gene>
<keyword evidence="4" id="KW-1185">Reference proteome</keyword>
<evidence type="ECO:0008006" key="5">
    <source>
        <dbReference type="Google" id="ProtNLM"/>
    </source>
</evidence>
<dbReference type="InterPro" id="IPR012349">
    <property type="entry name" value="Split_barrel_FMN-bd"/>
</dbReference>
<dbReference type="PANTHER" id="PTHR43567">
    <property type="entry name" value="FLAVOREDOXIN-RELATED-RELATED"/>
    <property type="match status" value="1"/>
</dbReference>
<dbReference type="PANTHER" id="PTHR43567:SF1">
    <property type="entry name" value="FLAVOREDOXIN"/>
    <property type="match status" value="1"/>
</dbReference>
<protein>
    <recommendedName>
        <fullName evidence="5">Flavin reductase like domain-containing protein</fullName>
    </recommendedName>
</protein>
<proteinExistence type="predicted"/>
<dbReference type="InterPro" id="IPR052174">
    <property type="entry name" value="Flavoredoxin"/>
</dbReference>
<keyword evidence="2" id="KW-0285">Flavoprotein</keyword>
<dbReference type="Proteomes" id="UP000628775">
    <property type="component" value="Unassembled WGS sequence"/>
</dbReference>
<reference evidence="3" key="1">
    <citation type="journal article" date="2014" name="Int. J. Syst. Evol. Microbiol.">
        <title>Complete genome sequence of Corynebacterium casei LMG S-19264T (=DSM 44701T), isolated from a smear-ripened cheese.</title>
        <authorList>
            <consortium name="US DOE Joint Genome Institute (JGI-PGF)"/>
            <person name="Walter F."/>
            <person name="Albersmeier A."/>
            <person name="Kalinowski J."/>
            <person name="Ruckert C."/>
        </authorList>
    </citation>
    <scope>NUCLEOTIDE SEQUENCE</scope>
    <source>
        <strain evidence="3">CGMCC 1.15371</strain>
    </source>
</reference>
<name>A0A8J2YDQ3_9BACL</name>
<evidence type="ECO:0000256" key="1">
    <source>
        <dbReference type="ARBA" id="ARBA00001917"/>
    </source>
</evidence>
<dbReference type="Gene3D" id="2.30.110.10">
    <property type="entry name" value="Electron Transport, Fmn-binding Protein, Chain A"/>
    <property type="match status" value="1"/>
</dbReference>
<sequence length="136" mass="15673">MRQIKDYTVKEIHPNILYYGTPVVLLTTLNEDETVNISPISSSWALGNYVVLGLSRNGQAIVNLERHRECVINIPDPSLWENVERLACFTGKEKVPKYKQEMRFSYKKEKISSKWFNSCCFNGCKTYADSRMSPSN</sequence>
<evidence type="ECO:0000313" key="3">
    <source>
        <dbReference type="EMBL" id="GGE40659.1"/>
    </source>
</evidence>
<reference evidence="3" key="2">
    <citation type="submission" date="2020-09" db="EMBL/GenBank/DDBJ databases">
        <authorList>
            <person name="Sun Q."/>
            <person name="Zhou Y."/>
        </authorList>
    </citation>
    <scope>NUCLEOTIDE SEQUENCE</scope>
    <source>
        <strain evidence="3">CGMCC 1.15371</strain>
    </source>
</reference>
<evidence type="ECO:0000313" key="4">
    <source>
        <dbReference type="Proteomes" id="UP000628775"/>
    </source>
</evidence>
<comment type="caution">
    <text evidence="3">The sequence shown here is derived from an EMBL/GenBank/DDBJ whole genome shotgun (WGS) entry which is preliminary data.</text>
</comment>
<comment type="cofactor">
    <cofactor evidence="1">
        <name>FMN</name>
        <dbReference type="ChEBI" id="CHEBI:58210"/>
    </cofactor>
</comment>
<evidence type="ECO:0000256" key="2">
    <source>
        <dbReference type="ARBA" id="ARBA00022630"/>
    </source>
</evidence>
<dbReference type="AlphaFoldDB" id="A0A8J2YDQ3"/>